<protein>
    <submittedName>
        <fullName evidence="1">Uncharacterized protein</fullName>
    </submittedName>
</protein>
<evidence type="ECO:0000313" key="1">
    <source>
        <dbReference type="EMBL" id="MBX39725.1"/>
    </source>
</evidence>
<dbReference type="EMBL" id="GGEC01059241">
    <property type="protein sequence ID" value="MBX39725.1"/>
    <property type="molecule type" value="Transcribed_RNA"/>
</dbReference>
<reference evidence="1" key="1">
    <citation type="submission" date="2018-02" db="EMBL/GenBank/DDBJ databases">
        <title>Rhizophora mucronata_Transcriptome.</title>
        <authorList>
            <person name="Meera S.P."/>
            <person name="Sreeshan A."/>
            <person name="Augustine A."/>
        </authorList>
    </citation>
    <scope>NUCLEOTIDE SEQUENCE</scope>
    <source>
        <tissue evidence="1">Leaf</tissue>
    </source>
</reference>
<accession>A0A2P2NB74</accession>
<name>A0A2P2NB74_RHIMU</name>
<sequence>MVGARMGYT</sequence>
<proteinExistence type="predicted"/>
<organism evidence="1">
    <name type="scientific">Rhizophora mucronata</name>
    <name type="common">Asiatic mangrove</name>
    <dbReference type="NCBI Taxonomy" id="61149"/>
    <lineage>
        <taxon>Eukaryota</taxon>
        <taxon>Viridiplantae</taxon>
        <taxon>Streptophyta</taxon>
        <taxon>Embryophyta</taxon>
        <taxon>Tracheophyta</taxon>
        <taxon>Spermatophyta</taxon>
        <taxon>Magnoliopsida</taxon>
        <taxon>eudicotyledons</taxon>
        <taxon>Gunneridae</taxon>
        <taxon>Pentapetalae</taxon>
        <taxon>rosids</taxon>
        <taxon>fabids</taxon>
        <taxon>Malpighiales</taxon>
        <taxon>Rhizophoraceae</taxon>
        <taxon>Rhizophora</taxon>
    </lineage>
</organism>